<proteinExistence type="predicted"/>
<evidence type="ECO:0000313" key="2">
    <source>
        <dbReference type="Proteomes" id="UP000887013"/>
    </source>
</evidence>
<accession>A0A8X6Q690</accession>
<dbReference type="EMBL" id="BMAW01026593">
    <property type="protein sequence ID" value="GFT98040.1"/>
    <property type="molecule type" value="Genomic_DNA"/>
</dbReference>
<organism evidence="1 2">
    <name type="scientific">Nephila pilipes</name>
    <name type="common">Giant wood spider</name>
    <name type="synonym">Nephila maculata</name>
    <dbReference type="NCBI Taxonomy" id="299642"/>
    <lineage>
        <taxon>Eukaryota</taxon>
        <taxon>Metazoa</taxon>
        <taxon>Ecdysozoa</taxon>
        <taxon>Arthropoda</taxon>
        <taxon>Chelicerata</taxon>
        <taxon>Arachnida</taxon>
        <taxon>Araneae</taxon>
        <taxon>Araneomorphae</taxon>
        <taxon>Entelegynae</taxon>
        <taxon>Araneoidea</taxon>
        <taxon>Nephilidae</taxon>
        <taxon>Nephila</taxon>
    </lineage>
</organism>
<sequence>MIRYTNSDELLALITVNVAITHSQQTLCPSYFDIWEIQKKQTTCLTFCDPLYQEPNITGVITPREPLPFVKLDLLSMPELFATQSGA</sequence>
<name>A0A8X6Q690_NEPPI</name>
<evidence type="ECO:0000313" key="1">
    <source>
        <dbReference type="EMBL" id="GFT98040.1"/>
    </source>
</evidence>
<comment type="caution">
    <text evidence="1">The sequence shown here is derived from an EMBL/GenBank/DDBJ whole genome shotgun (WGS) entry which is preliminary data.</text>
</comment>
<protein>
    <submittedName>
        <fullName evidence="1">Uncharacterized protein</fullName>
    </submittedName>
</protein>
<gene>
    <name evidence="1" type="ORF">NPIL_21601</name>
</gene>
<dbReference type="AlphaFoldDB" id="A0A8X6Q690"/>
<dbReference type="Proteomes" id="UP000887013">
    <property type="component" value="Unassembled WGS sequence"/>
</dbReference>
<keyword evidence="2" id="KW-1185">Reference proteome</keyword>
<reference evidence="1" key="1">
    <citation type="submission" date="2020-08" db="EMBL/GenBank/DDBJ databases">
        <title>Multicomponent nature underlies the extraordinary mechanical properties of spider dragline silk.</title>
        <authorList>
            <person name="Kono N."/>
            <person name="Nakamura H."/>
            <person name="Mori M."/>
            <person name="Yoshida Y."/>
            <person name="Ohtoshi R."/>
            <person name="Malay A.D."/>
            <person name="Moran D.A.P."/>
            <person name="Tomita M."/>
            <person name="Numata K."/>
            <person name="Arakawa K."/>
        </authorList>
    </citation>
    <scope>NUCLEOTIDE SEQUENCE</scope>
</reference>